<reference evidence="1 2" key="1">
    <citation type="journal article" date="2019" name="Genome Biol. Evol.">
        <title>Day and night: Metabolic profiles and evolutionary relationships of six axenic non-marine cyanobacteria.</title>
        <authorList>
            <person name="Will S.E."/>
            <person name="Henke P."/>
            <person name="Boedeker C."/>
            <person name="Huang S."/>
            <person name="Brinkmann H."/>
            <person name="Rohde M."/>
            <person name="Jarek M."/>
            <person name="Friedl T."/>
            <person name="Seufert S."/>
            <person name="Schumacher M."/>
            <person name="Overmann J."/>
            <person name="Neumann-Schaal M."/>
            <person name="Petersen J."/>
        </authorList>
    </citation>
    <scope>NUCLEOTIDE SEQUENCE [LARGE SCALE GENOMIC DNA]</scope>
    <source>
        <strain evidence="1 2">SAG 39.79</strain>
    </source>
</reference>
<dbReference type="EMBL" id="RSCK01000062">
    <property type="protein sequence ID" value="RUT07420.1"/>
    <property type="molecule type" value="Genomic_DNA"/>
</dbReference>
<comment type="caution">
    <text evidence="1">The sequence shown here is derived from an EMBL/GenBank/DDBJ whole genome shotgun (WGS) entry which is preliminary data.</text>
</comment>
<accession>A0AB37UEA7</accession>
<keyword evidence="2" id="KW-1185">Reference proteome</keyword>
<dbReference type="RefSeq" id="WP_106170997.1">
    <property type="nucleotide sequence ID" value="NZ_JAVKZF010000001.1"/>
</dbReference>
<dbReference type="Proteomes" id="UP000282574">
    <property type="component" value="Unassembled WGS sequence"/>
</dbReference>
<dbReference type="AlphaFoldDB" id="A0AB37UEA7"/>
<name>A0AB37UEA7_9CYAN</name>
<proteinExistence type="predicted"/>
<protein>
    <submittedName>
        <fullName evidence="1">Uncharacterized protein</fullName>
    </submittedName>
</protein>
<sequence length="94" mass="10494">MANIINQSPNPLIICSECGQDGGWGNVLSISYLLEPQTKFQLFPGADIQQISDTFSDVFFLNASEKLQDTLKKAHNGDIAPVFKHDQSLWKLKK</sequence>
<evidence type="ECO:0000313" key="2">
    <source>
        <dbReference type="Proteomes" id="UP000282574"/>
    </source>
</evidence>
<organism evidence="1 2">
    <name type="scientific">Chroococcidiopsis cubana SAG 39.79</name>
    <dbReference type="NCBI Taxonomy" id="388085"/>
    <lineage>
        <taxon>Bacteria</taxon>
        <taxon>Bacillati</taxon>
        <taxon>Cyanobacteriota</taxon>
        <taxon>Cyanophyceae</taxon>
        <taxon>Chroococcidiopsidales</taxon>
        <taxon>Chroococcidiopsidaceae</taxon>
        <taxon>Chroococcidiopsis</taxon>
    </lineage>
</organism>
<evidence type="ECO:0000313" key="1">
    <source>
        <dbReference type="EMBL" id="RUT07420.1"/>
    </source>
</evidence>
<gene>
    <name evidence="1" type="ORF">DSM107010_50990</name>
</gene>